<evidence type="ECO:0000313" key="6">
    <source>
        <dbReference type="EMBL" id="RKF30561.1"/>
    </source>
</evidence>
<dbReference type="InterPro" id="IPR014710">
    <property type="entry name" value="RmlC-like_jellyroll"/>
</dbReference>
<dbReference type="InterPro" id="IPR009057">
    <property type="entry name" value="Homeodomain-like_sf"/>
</dbReference>
<dbReference type="SUPFAM" id="SSF46689">
    <property type="entry name" value="Homeodomain-like"/>
    <property type="match status" value="1"/>
</dbReference>
<keyword evidence="2" id="KW-0238">DNA-binding</keyword>
<feature type="domain" description="HTH araC/xylS-type" evidence="5">
    <location>
        <begin position="156"/>
        <end position="255"/>
    </location>
</feature>
<evidence type="ECO:0000313" key="7">
    <source>
        <dbReference type="Proteomes" id="UP000283709"/>
    </source>
</evidence>
<reference evidence="6 7" key="1">
    <citation type="submission" date="2016-07" db="EMBL/GenBank/DDBJ databases">
        <title>Genome analysis of Burkholderia fungorum ES3-20.</title>
        <authorList>
            <person name="Xu D."/>
            <person name="Yao R."/>
            <person name="Zheng S."/>
        </authorList>
    </citation>
    <scope>NUCLEOTIDE SEQUENCE [LARGE SCALE GENOMIC DNA]</scope>
    <source>
        <strain evidence="6 7">ES3-20</strain>
    </source>
</reference>
<dbReference type="InterPro" id="IPR020449">
    <property type="entry name" value="Tscrpt_reg_AraC-type_HTH"/>
</dbReference>
<dbReference type="EMBL" id="MCAS01000068">
    <property type="protein sequence ID" value="RKF30561.1"/>
    <property type="molecule type" value="Genomic_DNA"/>
</dbReference>
<dbReference type="Gene3D" id="2.60.120.10">
    <property type="entry name" value="Jelly Rolls"/>
    <property type="match status" value="1"/>
</dbReference>
<protein>
    <submittedName>
        <fullName evidence="6">AraC family transcriptional regulator</fullName>
    </submittedName>
</protein>
<dbReference type="GO" id="GO:0043565">
    <property type="term" value="F:sequence-specific DNA binding"/>
    <property type="evidence" value="ECO:0007669"/>
    <property type="project" value="InterPro"/>
</dbReference>
<dbReference type="AlphaFoldDB" id="A0A420FCM1"/>
<dbReference type="Gene3D" id="1.10.10.60">
    <property type="entry name" value="Homeodomain-like"/>
    <property type="match status" value="2"/>
</dbReference>
<comment type="caution">
    <text evidence="6">The sequence shown here is derived from an EMBL/GenBank/DDBJ whole genome shotgun (WGS) entry which is preliminary data.</text>
</comment>
<keyword evidence="3" id="KW-0010">Activator</keyword>
<dbReference type="SMART" id="SM00342">
    <property type="entry name" value="HTH_ARAC"/>
    <property type="match status" value="1"/>
</dbReference>
<dbReference type="Pfam" id="PF02311">
    <property type="entry name" value="AraC_binding"/>
    <property type="match status" value="1"/>
</dbReference>
<evidence type="ECO:0000256" key="2">
    <source>
        <dbReference type="ARBA" id="ARBA00023125"/>
    </source>
</evidence>
<dbReference type="PANTHER" id="PTHR11019">
    <property type="entry name" value="HTH-TYPE TRANSCRIPTIONAL REGULATOR NIMR"/>
    <property type="match status" value="1"/>
</dbReference>
<dbReference type="InterPro" id="IPR018060">
    <property type="entry name" value="HTH_AraC"/>
</dbReference>
<organism evidence="6 7">
    <name type="scientific">Paraburkholderia fungorum</name>
    <dbReference type="NCBI Taxonomy" id="134537"/>
    <lineage>
        <taxon>Bacteria</taxon>
        <taxon>Pseudomonadati</taxon>
        <taxon>Pseudomonadota</taxon>
        <taxon>Betaproteobacteria</taxon>
        <taxon>Burkholderiales</taxon>
        <taxon>Burkholderiaceae</taxon>
        <taxon>Paraburkholderia</taxon>
    </lineage>
</organism>
<dbReference type="OrthoDB" id="2536004at2"/>
<keyword evidence="1" id="KW-0805">Transcription regulation</keyword>
<accession>A0A420FCM1</accession>
<evidence type="ECO:0000259" key="5">
    <source>
        <dbReference type="PROSITE" id="PS01124"/>
    </source>
</evidence>
<gene>
    <name evidence="6" type="ORF">BCY88_12930</name>
</gene>
<proteinExistence type="predicted"/>
<dbReference type="InterPro" id="IPR011051">
    <property type="entry name" value="RmlC_Cupin_sf"/>
</dbReference>
<evidence type="ECO:0000256" key="3">
    <source>
        <dbReference type="ARBA" id="ARBA00023159"/>
    </source>
</evidence>
<dbReference type="CDD" id="cd06124">
    <property type="entry name" value="cupin_NimR-like_N"/>
    <property type="match status" value="1"/>
</dbReference>
<dbReference type="PANTHER" id="PTHR11019:SF159">
    <property type="entry name" value="TRANSCRIPTIONAL REGULATOR-RELATED"/>
    <property type="match status" value="1"/>
</dbReference>
<sequence>MVRHMLIDAVDDAAASIIAVGNDYPDGHVIPPHSHRRGLLLCGTSGTLVMTTSRGSWVMPPRHGMWIPPKIEHSVRAVGSVQMQSLYLEPGKTTAMPAEAQVVAIPPLLRLLIADALDLPVDYAPGTRASALMALIHHEVLRLEVLPLSLQYPEHRALAERCQRFLLKPRVCETTDQWSADLHMSRRAFTRLFRAETNLSFVAWRQQACLTHALTLLASGTSVTTVALELGYDSPAAFSTMFKKALGVSPRLYGV</sequence>
<dbReference type="SUPFAM" id="SSF51182">
    <property type="entry name" value="RmlC-like cupins"/>
    <property type="match status" value="1"/>
</dbReference>
<dbReference type="GO" id="GO:0003700">
    <property type="term" value="F:DNA-binding transcription factor activity"/>
    <property type="evidence" value="ECO:0007669"/>
    <property type="project" value="InterPro"/>
</dbReference>
<keyword evidence="4" id="KW-0804">Transcription</keyword>
<dbReference type="Pfam" id="PF12833">
    <property type="entry name" value="HTH_18"/>
    <property type="match status" value="1"/>
</dbReference>
<dbReference type="PRINTS" id="PR00032">
    <property type="entry name" value="HTHARAC"/>
</dbReference>
<dbReference type="InterPro" id="IPR003313">
    <property type="entry name" value="AraC-bd"/>
</dbReference>
<evidence type="ECO:0000256" key="1">
    <source>
        <dbReference type="ARBA" id="ARBA00023015"/>
    </source>
</evidence>
<dbReference type="Proteomes" id="UP000283709">
    <property type="component" value="Unassembled WGS sequence"/>
</dbReference>
<name>A0A420FCM1_9BURK</name>
<evidence type="ECO:0000256" key="4">
    <source>
        <dbReference type="ARBA" id="ARBA00023163"/>
    </source>
</evidence>
<dbReference type="PROSITE" id="PS01124">
    <property type="entry name" value="HTH_ARAC_FAMILY_2"/>
    <property type="match status" value="1"/>
</dbReference>